<keyword evidence="2" id="KW-1185">Reference proteome</keyword>
<organism evidence="2 3">
    <name type="scientific">Panagrolaimus davidi</name>
    <dbReference type="NCBI Taxonomy" id="227884"/>
    <lineage>
        <taxon>Eukaryota</taxon>
        <taxon>Metazoa</taxon>
        <taxon>Ecdysozoa</taxon>
        <taxon>Nematoda</taxon>
        <taxon>Chromadorea</taxon>
        <taxon>Rhabditida</taxon>
        <taxon>Tylenchina</taxon>
        <taxon>Panagrolaimomorpha</taxon>
        <taxon>Panagrolaimoidea</taxon>
        <taxon>Panagrolaimidae</taxon>
        <taxon>Panagrolaimus</taxon>
    </lineage>
</organism>
<evidence type="ECO:0000313" key="2">
    <source>
        <dbReference type="Proteomes" id="UP000887578"/>
    </source>
</evidence>
<dbReference type="WBParaSite" id="PDA_v2.g6059.t1">
    <property type="protein sequence ID" value="PDA_v2.g6059.t1"/>
    <property type="gene ID" value="PDA_v2.g6059"/>
</dbReference>
<protein>
    <submittedName>
        <fullName evidence="3">Uncharacterized protein</fullName>
    </submittedName>
</protein>
<feature type="region of interest" description="Disordered" evidence="1">
    <location>
        <begin position="1"/>
        <end position="27"/>
    </location>
</feature>
<proteinExistence type="predicted"/>
<accession>A0A914R3N6</accession>
<evidence type="ECO:0000256" key="1">
    <source>
        <dbReference type="SAM" id="MobiDB-lite"/>
    </source>
</evidence>
<dbReference type="AlphaFoldDB" id="A0A914R3N6"/>
<feature type="compositionally biased region" description="Polar residues" evidence="1">
    <location>
        <begin position="1"/>
        <end position="16"/>
    </location>
</feature>
<name>A0A914R3N6_9BILA</name>
<dbReference type="Proteomes" id="UP000887578">
    <property type="component" value="Unplaced"/>
</dbReference>
<sequence length="205" mass="24366">MKQTPVKRSSQKSTISDFDEPTPKNSPENVDFDIVRYFNDGKSHKKLLVFASNERKQCYEYVFVKTPLSYYGCNKCFAQKKVIKIKTETHEDGSRTFDFDTDKHICEPIEYLPENYQSLIIDSSNFKFEKRPVKGKIHPLLIIFASDDKNMCYKFGFDTCHNMFFCYECKKQYRNFTARFIQYEEKTAIEVNRLEHICKPQKYIP</sequence>
<reference evidence="3" key="1">
    <citation type="submission" date="2022-11" db="UniProtKB">
        <authorList>
            <consortium name="WormBaseParasite"/>
        </authorList>
    </citation>
    <scope>IDENTIFICATION</scope>
</reference>
<evidence type="ECO:0000313" key="3">
    <source>
        <dbReference type="WBParaSite" id="PDA_v2.g6059.t1"/>
    </source>
</evidence>